<dbReference type="AlphaFoldDB" id="A0AAV1YXT4"/>
<dbReference type="Proteomes" id="UP001497382">
    <property type="component" value="Unassembled WGS sequence"/>
</dbReference>
<organism evidence="2 3">
    <name type="scientific">Larinioides sclopetarius</name>
    <dbReference type="NCBI Taxonomy" id="280406"/>
    <lineage>
        <taxon>Eukaryota</taxon>
        <taxon>Metazoa</taxon>
        <taxon>Ecdysozoa</taxon>
        <taxon>Arthropoda</taxon>
        <taxon>Chelicerata</taxon>
        <taxon>Arachnida</taxon>
        <taxon>Araneae</taxon>
        <taxon>Araneomorphae</taxon>
        <taxon>Entelegynae</taxon>
        <taxon>Araneoidea</taxon>
        <taxon>Araneidae</taxon>
        <taxon>Larinioides</taxon>
    </lineage>
</organism>
<evidence type="ECO:0000313" key="3">
    <source>
        <dbReference type="Proteomes" id="UP001497382"/>
    </source>
</evidence>
<gene>
    <name evidence="2" type="ORF">LARSCL_LOCUS1589</name>
</gene>
<keyword evidence="1" id="KW-0812">Transmembrane</keyword>
<dbReference type="EMBL" id="CAXIEN010000009">
    <property type="protein sequence ID" value="CAL1263629.1"/>
    <property type="molecule type" value="Genomic_DNA"/>
</dbReference>
<feature type="transmembrane region" description="Helical" evidence="1">
    <location>
        <begin position="50"/>
        <end position="77"/>
    </location>
</feature>
<protein>
    <submittedName>
        <fullName evidence="2">Uncharacterized protein</fullName>
    </submittedName>
</protein>
<proteinExistence type="predicted"/>
<evidence type="ECO:0000313" key="2">
    <source>
        <dbReference type="EMBL" id="CAL1263629.1"/>
    </source>
</evidence>
<reference evidence="2 3" key="1">
    <citation type="submission" date="2024-04" db="EMBL/GenBank/DDBJ databases">
        <authorList>
            <person name="Rising A."/>
            <person name="Reimegard J."/>
            <person name="Sonavane S."/>
            <person name="Akerstrom W."/>
            <person name="Nylinder S."/>
            <person name="Hedman E."/>
            <person name="Kallberg Y."/>
        </authorList>
    </citation>
    <scope>NUCLEOTIDE SEQUENCE [LARGE SCALE GENOMIC DNA]</scope>
</reference>
<comment type="caution">
    <text evidence="2">The sequence shown here is derived from an EMBL/GenBank/DDBJ whole genome shotgun (WGS) entry which is preliminary data.</text>
</comment>
<keyword evidence="1" id="KW-1133">Transmembrane helix</keyword>
<keyword evidence="3" id="KW-1185">Reference proteome</keyword>
<name>A0AAV1YXT4_9ARAC</name>
<sequence>MFLLISDLNKGLNELPSDVENIKNKLELSFSNEYSAMIGLKGREEVNDGYGFLSLCLIFRLTKYFWNIVFFICTLLIPRQRKTRT</sequence>
<accession>A0AAV1YXT4</accession>
<evidence type="ECO:0000256" key="1">
    <source>
        <dbReference type="SAM" id="Phobius"/>
    </source>
</evidence>
<keyword evidence="1" id="KW-0472">Membrane</keyword>